<protein>
    <submittedName>
        <fullName evidence="2">Uncharacterized protein</fullName>
    </submittedName>
</protein>
<dbReference type="AlphaFoldDB" id="A0A7Y5ASI0"/>
<evidence type="ECO:0000313" key="3">
    <source>
        <dbReference type="Proteomes" id="UP000523161"/>
    </source>
</evidence>
<organism evidence="2 3">
    <name type="scientific">Rheinheimera lutimaris</name>
    <dbReference type="NCBI Taxonomy" id="2740584"/>
    <lineage>
        <taxon>Bacteria</taxon>
        <taxon>Pseudomonadati</taxon>
        <taxon>Pseudomonadota</taxon>
        <taxon>Gammaproteobacteria</taxon>
        <taxon>Chromatiales</taxon>
        <taxon>Chromatiaceae</taxon>
        <taxon>Rheinheimera</taxon>
    </lineage>
</organism>
<dbReference type="RefSeq" id="WP_173501969.1">
    <property type="nucleotide sequence ID" value="NZ_JABSOD010000016.1"/>
</dbReference>
<gene>
    <name evidence="2" type="ORF">HRH59_14355</name>
</gene>
<comment type="caution">
    <text evidence="2">The sequence shown here is derived from an EMBL/GenBank/DDBJ whole genome shotgun (WGS) entry which is preliminary data.</text>
</comment>
<reference evidence="2 3" key="1">
    <citation type="submission" date="2020-06" db="EMBL/GenBank/DDBJ databases">
        <title>Rheinheimera sp. nov., a marine bacterium isolated from coastal.</title>
        <authorList>
            <person name="Yu Q."/>
            <person name="Qi Y."/>
            <person name="Pu J."/>
        </authorList>
    </citation>
    <scope>NUCLEOTIDE SEQUENCE [LARGE SCALE GENOMIC DNA]</scope>
    <source>
        <strain evidence="2 3">YQF-2</strain>
    </source>
</reference>
<keyword evidence="1" id="KW-0732">Signal</keyword>
<dbReference type="EMBL" id="JABSOD010000016">
    <property type="protein sequence ID" value="NRQ43732.1"/>
    <property type="molecule type" value="Genomic_DNA"/>
</dbReference>
<sequence>MKYFLAACVVITALPLNAGAAIPLEQALELCRAEQNALHRLTCYDAITATEAAVPTASSAKPAAPDTPATAAHVAAVADAPTTAEADFGIEHRKTVEGAAEQIYLLVKSVQYSPRKELIVEFDNGQVWRQNGTDYYKIAAGEQHYVKRGVLNSFFLGNDNNNRTIRVRREK</sequence>
<dbReference type="Proteomes" id="UP000523161">
    <property type="component" value="Unassembled WGS sequence"/>
</dbReference>
<evidence type="ECO:0000256" key="1">
    <source>
        <dbReference type="SAM" id="SignalP"/>
    </source>
</evidence>
<accession>A0A7Y5ASI0</accession>
<evidence type="ECO:0000313" key="2">
    <source>
        <dbReference type="EMBL" id="NRQ43732.1"/>
    </source>
</evidence>
<feature type="signal peptide" evidence="1">
    <location>
        <begin position="1"/>
        <end position="20"/>
    </location>
</feature>
<name>A0A7Y5ASI0_9GAMM</name>
<keyword evidence="3" id="KW-1185">Reference proteome</keyword>
<feature type="chain" id="PRO_5031082752" evidence="1">
    <location>
        <begin position="21"/>
        <end position="171"/>
    </location>
</feature>
<proteinExistence type="predicted"/>